<comment type="caution">
    <text evidence="1">The sequence shown here is derived from an EMBL/GenBank/DDBJ whole genome shotgun (WGS) entry which is preliminary data.</text>
</comment>
<keyword evidence="2" id="KW-1185">Reference proteome</keyword>
<accession>A0AAN7AX24</accession>
<proteinExistence type="predicted"/>
<reference evidence="1" key="2">
    <citation type="submission" date="2023-05" db="EMBL/GenBank/DDBJ databases">
        <authorList>
            <consortium name="Lawrence Berkeley National Laboratory"/>
            <person name="Steindorff A."/>
            <person name="Hensen N."/>
            <person name="Bonometti L."/>
            <person name="Westerberg I."/>
            <person name="Brannstrom I.O."/>
            <person name="Guillou S."/>
            <person name="Cros-Aarteil S."/>
            <person name="Calhoun S."/>
            <person name="Haridas S."/>
            <person name="Kuo A."/>
            <person name="Mondo S."/>
            <person name="Pangilinan J."/>
            <person name="Riley R."/>
            <person name="Labutti K."/>
            <person name="Andreopoulos B."/>
            <person name="Lipzen A."/>
            <person name="Chen C."/>
            <person name="Yanf M."/>
            <person name="Daum C."/>
            <person name="Ng V."/>
            <person name="Clum A."/>
            <person name="Ohm R."/>
            <person name="Martin F."/>
            <person name="Silar P."/>
            <person name="Natvig D."/>
            <person name="Lalanne C."/>
            <person name="Gautier V."/>
            <person name="Ament-Velasquez S.L."/>
            <person name="Kruys A."/>
            <person name="Hutchinson M.I."/>
            <person name="Powell A.J."/>
            <person name="Barry K."/>
            <person name="Miller A.N."/>
            <person name="Grigoriev I.V."/>
            <person name="Debuchy R."/>
            <person name="Gladieux P."/>
            <person name="Thoren M.H."/>
            <person name="Johannesson H."/>
        </authorList>
    </citation>
    <scope>NUCLEOTIDE SEQUENCE</scope>
    <source>
        <strain evidence="1">CBS 315.58</strain>
    </source>
</reference>
<dbReference type="EMBL" id="MU863894">
    <property type="protein sequence ID" value="KAK4202778.1"/>
    <property type="molecule type" value="Genomic_DNA"/>
</dbReference>
<gene>
    <name evidence="1" type="ORF">QBC40DRAFT_275683</name>
</gene>
<name>A0AAN7AX24_9PEZI</name>
<evidence type="ECO:0000313" key="1">
    <source>
        <dbReference type="EMBL" id="KAK4202778.1"/>
    </source>
</evidence>
<dbReference type="Proteomes" id="UP001303160">
    <property type="component" value="Unassembled WGS sequence"/>
</dbReference>
<dbReference type="AlphaFoldDB" id="A0AAN7AX24"/>
<organism evidence="1 2">
    <name type="scientific">Triangularia verruculosa</name>
    <dbReference type="NCBI Taxonomy" id="2587418"/>
    <lineage>
        <taxon>Eukaryota</taxon>
        <taxon>Fungi</taxon>
        <taxon>Dikarya</taxon>
        <taxon>Ascomycota</taxon>
        <taxon>Pezizomycotina</taxon>
        <taxon>Sordariomycetes</taxon>
        <taxon>Sordariomycetidae</taxon>
        <taxon>Sordariales</taxon>
        <taxon>Podosporaceae</taxon>
        <taxon>Triangularia</taxon>
    </lineage>
</organism>
<protein>
    <recommendedName>
        <fullName evidence="3">Aminoglycoside phosphotransferase domain-containing protein</fullName>
    </recommendedName>
</protein>
<reference evidence="1" key="1">
    <citation type="journal article" date="2023" name="Mol. Phylogenet. Evol.">
        <title>Genome-scale phylogeny and comparative genomics of the fungal order Sordariales.</title>
        <authorList>
            <person name="Hensen N."/>
            <person name="Bonometti L."/>
            <person name="Westerberg I."/>
            <person name="Brannstrom I.O."/>
            <person name="Guillou S."/>
            <person name="Cros-Aarteil S."/>
            <person name="Calhoun S."/>
            <person name="Haridas S."/>
            <person name="Kuo A."/>
            <person name="Mondo S."/>
            <person name="Pangilinan J."/>
            <person name="Riley R."/>
            <person name="LaButti K."/>
            <person name="Andreopoulos B."/>
            <person name="Lipzen A."/>
            <person name="Chen C."/>
            <person name="Yan M."/>
            <person name="Daum C."/>
            <person name="Ng V."/>
            <person name="Clum A."/>
            <person name="Steindorff A."/>
            <person name="Ohm R.A."/>
            <person name="Martin F."/>
            <person name="Silar P."/>
            <person name="Natvig D.O."/>
            <person name="Lalanne C."/>
            <person name="Gautier V."/>
            <person name="Ament-Velasquez S.L."/>
            <person name="Kruys A."/>
            <person name="Hutchinson M.I."/>
            <person name="Powell A.J."/>
            <person name="Barry K."/>
            <person name="Miller A.N."/>
            <person name="Grigoriev I.V."/>
            <person name="Debuchy R."/>
            <person name="Gladieux P."/>
            <person name="Hiltunen Thoren M."/>
            <person name="Johannesson H."/>
        </authorList>
    </citation>
    <scope>NUCLEOTIDE SEQUENCE</scope>
    <source>
        <strain evidence="1">CBS 315.58</strain>
    </source>
</reference>
<sequence length="359" mass="41007">MYDNTANNTLESPYVIQNRVAGHDLHRFLMGDSELNSAGHLKKITHEGWCSLALGLGQIVHKLLSIRNHVAGRLLPDPSDVNNILVAPFQKHLDEESEPLSINSSSPPTETAASLLVGMFRYQRAKELDLDPNSVHTLMPDFEKMTTEIAEAGYLDDVPVSLCHLDLYPRNIIINLTGSEQAHQDILKLGSILDWDSAIFAPAFMICEPPVYLWNHKLYEDGEEDDDCEDWHIDQTFGPLTEDDEKVKRIFEEAAGEEFMRFAYDPTYRLVRQLFRFGMKGIYSSWDLRDGYKLLDFWQNIKKPKTSTSKFTESMESVEMGRRYEIKNAEGAEESKSIDPGLKGWLKGVKEKLQRLFSM</sequence>
<evidence type="ECO:0000313" key="2">
    <source>
        <dbReference type="Proteomes" id="UP001303160"/>
    </source>
</evidence>
<evidence type="ECO:0008006" key="3">
    <source>
        <dbReference type="Google" id="ProtNLM"/>
    </source>
</evidence>